<evidence type="ECO:0000259" key="1">
    <source>
        <dbReference type="Pfam" id="PF03749"/>
    </source>
</evidence>
<keyword evidence="4" id="KW-1185">Reference proteome</keyword>
<dbReference type="Pfam" id="PF17746">
    <property type="entry name" value="SfsA_N"/>
    <property type="match status" value="1"/>
</dbReference>
<dbReference type="InterPro" id="IPR040452">
    <property type="entry name" value="SfsA_C"/>
</dbReference>
<dbReference type="GO" id="GO:0003677">
    <property type="term" value="F:DNA binding"/>
    <property type="evidence" value="ECO:0007669"/>
    <property type="project" value="InterPro"/>
</dbReference>
<protein>
    <submittedName>
        <fullName evidence="3">Sugar fermentation stimulation protein A</fullName>
    </submittedName>
</protein>
<sequence length="229" mass="25869">MLKIGDTLFDLSQMGEIFHGKFIERKNRFIGIVEVEGKEYICHIADTGRLKEILTEGRDIILVKNPPTLKTDFKLIACKMEQWALINTSIHSKIARNAIEKGVLGFIPEKVKSEVKTGKSRLDFLVDNIYIELKGSNLLIGDKCIFPDAPTVRGLKHLNELIELKKSGNEAGILIMALRDCNCFETNKELDPDFSLAFDKAIKHGVKFFGFKVKIKNNKVVYNGQLNIC</sequence>
<dbReference type="EMBL" id="AP017470">
    <property type="protein sequence ID" value="BBB33313.1"/>
    <property type="molecule type" value="Genomic_DNA"/>
</dbReference>
<name>A0A7R6Q0J4_9BACT</name>
<gene>
    <name evidence="3" type="primary">sfsA</name>
    <name evidence="3" type="ORF">TTHT_1856</name>
</gene>
<dbReference type="NCBIfam" id="TIGR00230">
    <property type="entry name" value="sfsA"/>
    <property type="match status" value="1"/>
</dbReference>
<dbReference type="Gene3D" id="3.40.1350.60">
    <property type="match status" value="1"/>
</dbReference>
<dbReference type="Proteomes" id="UP000595564">
    <property type="component" value="Chromosome"/>
</dbReference>
<dbReference type="Gene3D" id="2.40.50.580">
    <property type="match status" value="1"/>
</dbReference>
<dbReference type="RefSeq" id="WP_201327620.1">
    <property type="nucleotide sequence ID" value="NZ_AP017470.1"/>
</dbReference>
<evidence type="ECO:0000259" key="2">
    <source>
        <dbReference type="Pfam" id="PF17746"/>
    </source>
</evidence>
<feature type="domain" description="Sugar fermentation stimulation protein C-terminal" evidence="1">
    <location>
        <begin position="90"/>
        <end position="218"/>
    </location>
</feature>
<dbReference type="InterPro" id="IPR005224">
    <property type="entry name" value="SfsA"/>
</dbReference>
<reference evidence="3 4" key="1">
    <citation type="journal article" date="2012" name="Extremophiles">
        <title>Thermotomaculum hydrothermale gen. nov., sp. nov., a novel heterotrophic thermophile within the phylum Acidobacteria from a deep-sea hydrothermal vent chimney in the Southern Okinawa Trough.</title>
        <authorList>
            <person name="Izumi H."/>
            <person name="Nunoura T."/>
            <person name="Miyazaki M."/>
            <person name="Mino S."/>
            <person name="Toki T."/>
            <person name="Takai K."/>
            <person name="Sako Y."/>
            <person name="Sawabe T."/>
            <person name="Nakagawa S."/>
        </authorList>
    </citation>
    <scope>NUCLEOTIDE SEQUENCE [LARGE SCALE GENOMIC DNA]</scope>
    <source>
        <strain evidence="3 4">AC55</strain>
    </source>
</reference>
<feature type="domain" description="SfsA N-terminal OB" evidence="2">
    <location>
        <begin position="23"/>
        <end position="84"/>
    </location>
</feature>
<dbReference type="KEGG" id="thyd:TTHT_1856"/>
<proteinExistence type="predicted"/>
<dbReference type="AlphaFoldDB" id="A0A7R6Q0J4"/>
<dbReference type="PANTHER" id="PTHR30545">
    <property type="entry name" value="SUGAR FERMENTATION STIMULATION PROTEIN A"/>
    <property type="match status" value="1"/>
</dbReference>
<dbReference type="Pfam" id="PF03749">
    <property type="entry name" value="SfsA"/>
    <property type="match status" value="1"/>
</dbReference>
<evidence type="ECO:0000313" key="3">
    <source>
        <dbReference type="EMBL" id="BBB33313.1"/>
    </source>
</evidence>
<organism evidence="3 4">
    <name type="scientific">Thermotomaculum hydrothermale</name>
    <dbReference type="NCBI Taxonomy" id="981385"/>
    <lineage>
        <taxon>Bacteria</taxon>
        <taxon>Pseudomonadati</taxon>
        <taxon>Acidobacteriota</taxon>
        <taxon>Holophagae</taxon>
        <taxon>Thermotomaculales</taxon>
        <taxon>Thermotomaculaceae</taxon>
        <taxon>Thermotomaculum</taxon>
    </lineage>
</organism>
<dbReference type="PANTHER" id="PTHR30545:SF2">
    <property type="entry name" value="SUGAR FERMENTATION STIMULATION PROTEIN A"/>
    <property type="match status" value="1"/>
</dbReference>
<evidence type="ECO:0000313" key="4">
    <source>
        <dbReference type="Proteomes" id="UP000595564"/>
    </source>
</evidence>
<accession>A0A7R6Q0J4</accession>
<dbReference type="InterPro" id="IPR041465">
    <property type="entry name" value="SfsA_N"/>
</dbReference>